<name>A0A813DMB0_POLGL</name>
<comment type="caution">
    <text evidence="2">The sequence shown here is derived from an EMBL/GenBank/DDBJ whole genome shotgun (WGS) entry which is preliminary data.</text>
</comment>
<dbReference type="AlphaFoldDB" id="A0A813DMB0"/>
<feature type="compositionally biased region" description="Pro residues" evidence="1">
    <location>
        <begin position="176"/>
        <end position="186"/>
    </location>
</feature>
<gene>
    <name evidence="2" type="ORF">PGLA1383_LOCUS6237</name>
</gene>
<feature type="region of interest" description="Disordered" evidence="1">
    <location>
        <begin position="24"/>
        <end position="186"/>
    </location>
</feature>
<reference evidence="2" key="1">
    <citation type="submission" date="2021-02" db="EMBL/GenBank/DDBJ databases">
        <authorList>
            <person name="Dougan E. K."/>
            <person name="Rhodes N."/>
            <person name="Thang M."/>
            <person name="Chan C."/>
        </authorList>
    </citation>
    <scope>NUCLEOTIDE SEQUENCE</scope>
</reference>
<protein>
    <submittedName>
        <fullName evidence="2">Uncharacterized protein</fullName>
    </submittedName>
</protein>
<feature type="non-terminal residue" evidence="2">
    <location>
        <position position="1"/>
    </location>
</feature>
<sequence>AGTCGYQREAFGPVVHLPFMRNRENQSARQGGCPLWQAEEPWHAAEPWQAAEPRQADHLGNGTSTSIVGWYHDDFETPPYPPPEELLDNEPPGPPPPPDEPKQNMPCSSSLAPSSELLRHRPPPPPVPSRFVDRQGDSSSDEEILVCDFYGPGEFRTGQPSASKLPVPFFASGDAPGPPDPDDLPPPALVVTALCEEPLLYV</sequence>
<dbReference type="EMBL" id="CAJNNV010002573">
    <property type="protein sequence ID" value="CAE8587399.1"/>
    <property type="molecule type" value="Genomic_DNA"/>
</dbReference>
<dbReference type="Proteomes" id="UP000654075">
    <property type="component" value="Unassembled WGS sequence"/>
</dbReference>
<organism evidence="2 3">
    <name type="scientific">Polarella glacialis</name>
    <name type="common">Dinoflagellate</name>
    <dbReference type="NCBI Taxonomy" id="89957"/>
    <lineage>
        <taxon>Eukaryota</taxon>
        <taxon>Sar</taxon>
        <taxon>Alveolata</taxon>
        <taxon>Dinophyceae</taxon>
        <taxon>Suessiales</taxon>
        <taxon>Suessiaceae</taxon>
        <taxon>Polarella</taxon>
    </lineage>
</organism>
<evidence type="ECO:0000256" key="1">
    <source>
        <dbReference type="SAM" id="MobiDB-lite"/>
    </source>
</evidence>
<proteinExistence type="predicted"/>
<evidence type="ECO:0000313" key="2">
    <source>
        <dbReference type="EMBL" id="CAE8587399.1"/>
    </source>
</evidence>
<accession>A0A813DMB0</accession>
<evidence type="ECO:0000313" key="3">
    <source>
        <dbReference type="Proteomes" id="UP000654075"/>
    </source>
</evidence>
<keyword evidence="3" id="KW-1185">Reference proteome</keyword>